<comment type="caution">
    <text evidence="1">The sequence shown here is derived from an EMBL/GenBank/DDBJ whole genome shotgun (WGS) entry which is preliminary data.</text>
</comment>
<dbReference type="AlphaFoldDB" id="A0A2T2WJY6"/>
<name>A0A2T2WJY6_9FIRM</name>
<evidence type="ECO:0000313" key="1">
    <source>
        <dbReference type="EMBL" id="PSR22535.1"/>
    </source>
</evidence>
<protein>
    <recommendedName>
        <fullName evidence="3">ATP-binding protein</fullName>
    </recommendedName>
</protein>
<proteinExistence type="predicted"/>
<dbReference type="Proteomes" id="UP000241848">
    <property type="component" value="Unassembled WGS sequence"/>
</dbReference>
<dbReference type="Pfam" id="PF10923">
    <property type="entry name" value="BrxC_BrxD"/>
    <property type="match status" value="2"/>
</dbReference>
<organism evidence="1 2">
    <name type="scientific">Sulfobacillus acidophilus</name>
    <dbReference type="NCBI Taxonomy" id="53633"/>
    <lineage>
        <taxon>Bacteria</taxon>
        <taxon>Bacillati</taxon>
        <taxon>Bacillota</taxon>
        <taxon>Clostridia</taxon>
        <taxon>Eubacteriales</taxon>
        <taxon>Clostridiales Family XVII. Incertae Sedis</taxon>
        <taxon>Sulfobacillus</taxon>
    </lineage>
</organism>
<evidence type="ECO:0000313" key="2">
    <source>
        <dbReference type="Proteomes" id="UP000241848"/>
    </source>
</evidence>
<dbReference type="EMBL" id="PXYV01000015">
    <property type="protein sequence ID" value="PSR22535.1"/>
    <property type="molecule type" value="Genomic_DNA"/>
</dbReference>
<sequence length="408" mass="45944">MSTTRVIIEGLRSGIPYRETAETMTVGREEDLRAMAALRDAMAAGRIPKIFGQVIRAQYGEGKTHLLHALASAAWDDNWVVSMLSLSKESPLDRLDYLYPKIVQNILRPGSHVFGLASIVNDAVSTPMVLMESRDIPLSPRTRAVLDNLVRQNAGMEQLIADVEGQFLTLADLKRLHRENFNKPLKLASTRIKDEVFSYFALVDWLIVRAGYQGWLILFDEVELIGKFGRGARARSYVNLGRFLAGIAERTISAWAVAGNFQTDVLLGRHDLDKIPEWLLSRPQEAKGVELAQLAMGELSSARPLQPPSTQQIRELMSHVFDLHQAAYQWRAPVSAERFYDLVRENLGLMDARLRTWIRLGISLLDLWFLYGLDGSGAHVQNLTEMDLSEELESGEESDGVARRRIFE</sequence>
<dbReference type="InterPro" id="IPR021228">
    <property type="entry name" value="BrxD"/>
</dbReference>
<evidence type="ECO:0008006" key="3">
    <source>
        <dbReference type="Google" id="ProtNLM"/>
    </source>
</evidence>
<reference evidence="1 2" key="1">
    <citation type="journal article" date="2014" name="BMC Genomics">
        <title>Comparison of environmental and isolate Sulfobacillus genomes reveals diverse carbon, sulfur, nitrogen, and hydrogen metabolisms.</title>
        <authorList>
            <person name="Justice N.B."/>
            <person name="Norman A."/>
            <person name="Brown C.T."/>
            <person name="Singh A."/>
            <person name="Thomas B.C."/>
            <person name="Banfield J.F."/>
        </authorList>
    </citation>
    <scope>NUCLEOTIDE SEQUENCE [LARGE SCALE GENOMIC DNA]</scope>
    <source>
        <strain evidence="1">AMDSBA3</strain>
    </source>
</reference>
<gene>
    <name evidence="1" type="ORF">C7B45_06295</name>
</gene>
<accession>A0A2T2WJY6</accession>